<feature type="region of interest" description="Disordered" evidence="1">
    <location>
        <begin position="1"/>
        <end position="254"/>
    </location>
</feature>
<feature type="compositionally biased region" description="Basic and acidic residues" evidence="1">
    <location>
        <begin position="96"/>
        <end position="105"/>
    </location>
</feature>
<gene>
    <name evidence="2" type="ORF">PG986_004755</name>
</gene>
<sequence length="254" mass="27859">MSTRGSDTGTGRPEDYTSRVERNTSAIDDGGPKMPDLRNVRSEPPQTWQPKQRRNSMLDTFKDALQPGDIRARKASQGSVEAGPAMGSSPTMSMSDPDKHFRQTEQKQQQHQMESLFEAGLHGPDYHHAPSDRHRSHGVMDHVLGRSRAHDDTSGIIGSRRDRAKLRSAKSTGPGEKGDPGGYAFDVPRGSREDPRRSAVDAVPRTSALDAEGAMSHEYSTRSSIGGTRDKADSQVWKNDKSPSQYLTGSGLYE</sequence>
<feature type="compositionally biased region" description="Basic and acidic residues" evidence="1">
    <location>
        <begin position="124"/>
        <end position="153"/>
    </location>
</feature>
<accession>A0ABR1QNH6</accession>
<name>A0ABR1QNH6_9PEZI</name>
<dbReference type="RefSeq" id="XP_066703604.1">
    <property type="nucleotide sequence ID" value="XM_066840977.1"/>
</dbReference>
<feature type="compositionally biased region" description="Polar residues" evidence="1">
    <location>
        <begin position="44"/>
        <end position="58"/>
    </location>
</feature>
<dbReference type="GeneID" id="92074039"/>
<feature type="compositionally biased region" description="Basic and acidic residues" evidence="1">
    <location>
        <begin position="12"/>
        <end position="22"/>
    </location>
</feature>
<evidence type="ECO:0000256" key="1">
    <source>
        <dbReference type="SAM" id="MobiDB-lite"/>
    </source>
</evidence>
<feature type="compositionally biased region" description="Basic and acidic residues" evidence="1">
    <location>
        <begin position="228"/>
        <end position="241"/>
    </location>
</feature>
<dbReference type="Proteomes" id="UP001391051">
    <property type="component" value="Unassembled WGS sequence"/>
</dbReference>
<proteinExistence type="predicted"/>
<organism evidence="2 3">
    <name type="scientific">Apiospora aurea</name>
    <dbReference type="NCBI Taxonomy" id="335848"/>
    <lineage>
        <taxon>Eukaryota</taxon>
        <taxon>Fungi</taxon>
        <taxon>Dikarya</taxon>
        <taxon>Ascomycota</taxon>
        <taxon>Pezizomycotina</taxon>
        <taxon>Sordariomycetes</taxon>
        <taxon>Xylariomycetidae</taxon>
        <taxon>Amphisphaeriales</taxon>
        <taxon>Apiosporaceae</taxon>
        <taxon>Apiospora</taxon>
    </lineage>
</organism>
<feature type="compositionally biased region" description="Basic and acidic residues" evidence="1">
    <location>
        <begin position="189"/>
        <end position="199"/>
    </location>
</feature>
<keyword evidence="3" id="KW-1185">Reference proteome</keyword>
<evidence type="ECO:0000313" key="2">
    <source>
        <dbReference type="EMBL" id="KAK7959901.1"/>
    </source>
</evidence>
<dbReference type="EMBL" id="JAQQWE010000003">
    <property type="protein sequence ID" value="KAK7959901.1"/>
    <property type="molecule type" value="Genomic_DNA"/>
</dbReference>
<evidence type="ECO:0000313" key="3">
    <source>
        <dbReference type="Proteomes" id="UP001391051"/>
    </source>
</evidence>
<comment type="caution">
    <text evidence="2">The sequence shown here is derived from an EMBL/GenBank/DDBJ whole genome shotgun (WGS) entry which is preliminary data.</text>
</comment>
<reference evidence="2 3" key="1">
    <citation type="submission" date="2023-01" db="EMBL/GenBank/DDBJ databases">
        <title>Analysis of 21 Apiospora genomes using comparative genomics revels a genus with tremendous synthesis potential of carbohydrate active enzymes and secondary metabolites.</title>
        <authorList>
            <person name="Sorensen T."/>
        </authorList>
    </citation>
    <scope>NUCLEOTIDE SEQUENCE [LARGE SCALE GENOMIC DNA]</scope>
    <source>
        <strain evidence="2 3">CBS 24483</strain>
    </source>
</reference>
<protein>
    <submittedName>
        <fullName evidence="2">Uncharacterized protein</fullName>
    </submittedName>
</protein>